<organism evidence="1 2">
    <name type="scientific">Dioscorea alata</name>
    <name type="common">Purple yam</name>
    <dbReference type="NCBI Taxonomy" id="55571"/>
    <lineage>
        <taxon>Eukaryota</taxon>
        <taxon>Viridiplantae</taxon>
        <taxon>Streptophyta</taxon>
        <taxon>Embryophyta</taxon>
        <taxon>Tracheophyta</taxon>
        <taxon>Spermatophyta</taxon>
        <taxon>Magnoliopsida</taxon>
        <taxon>Liliopsida</taxon>
        <taxon>Dioscoreales</taxon>
        <taxon>Dioscoreaceae</taxon>
        <taxon>Dioscorea</taxon>
    </lineage>
</organism>
<protein>
    <submittedName>
        <fullName evidence="1">L domain-like protein</fullName>
    </submittedName>
</protein>
<name>A0ACB7W5J5_DIOAL</name>
<reference evidence="2" key="1">
    <citation type="journal article" date="2022" name="Nat. Commun.">
        <title>Chromosome evolution and the genetic basis of agronomically important traits in greater yam.</title>
        <authorList>
            <person name="Bredeson J.V."/>
            <person name="Lyons J.B."/>
            <person name="Oniyinde I.O."/>
            <person name="Okereke N.R."/>
            <person name="Kolade O."/>
            <person name="Nnabue I."/>
            <person name="Nwadili C.O."/>
            <person name="Hribova E."/>
            <person name="Parker M."/>
            <person name="Nwogha J."/>
            <person name="Shu S."/>
            <person name="Carlson J."/>
            <person name="Kariba R."/>
            <person name="Muthemba S."/>
            <person name="Knop K."/>
            <person name="Barton G.J."/>
            <person name="Sherwood A.V."/>
            <person name="Lopez-Montes A."/>
            <person name="Asiedu R."/>
            <person name="Jamnadass R."/>
            <person name="Muchugi A."/>
            <person name="Goodstein D."/>
            <person name="Egesi C.N."/>
            <person name="Featherston J."/>
            <person name="Asfaw A."/>
            <person name="Simpson G.G."/>
            <person name="Dolezel J."/>
            <person name="Hendre P.S."/>
            <person name="Van Deynze A."/>
            <person name="Kumar P.L."/>
            <person name="Obidiegwu J.E."/>
            <person name="Bhattacharjee R."/>
            <person name="Rokhsar D.S."/>
        </authorList>
    </citation>
    <scope>NUCLEOTIDE SEQUENCE [LARGE SCALE GENOMIC DNA]</scope>
    <source>
        <strain evidence="2">cv. TDa95/00328</strain>
    </source>
</reference>
<comment type="caution">
    <text evidence="1">The sequence shown here is derived from an EMBL/GenBank/DDBJ whole genome shotgun (WGS) entry which is preliminary data.</text>
</comment>
<proteinExistence type="predicted"/>
<dbReference type="EMBL" id="CM037015">
    <property type="protein sequence ID" value="KAH7682708.1"/>
    <property type="molecule type" value="Genomic_DNA"/>
</dbReference>
<evidence type="ECO:0000313" key="2">
    <source>
        <dbReference type="Proteomes" id="UP000827976"/>
    </source>
</evidence>
<dbReference type="Proteomes" id="UP000827976">
    <property type="component" value="Chromosome 5"/>
</dbReference>
<gene>
    <name evidence="1" type="ORF">IHE45_05G139200</name>
</gene>
<keyword evidence="2" id="KW-1185">Reference proteome</keyword>
<sequence>MRNFISKKALLPLLLLLHLPFLFLYHVCSDTPVLSAPMEKAEQEALYMVIQGFVGEGWNVSGLYPDPCGWTMIQGVSCDLFDNFWYITDINIGPVLENSLECSPDAKFTPQLFELKHLKSLSIFNCFTSTSHQPSTISSQNWDKLATNLETLEFRSNQGLNGEIPSIFGKLTNLNSLVLIDNALTGVIPQELSNLVHLKRLVLSGNQFSGSIPPSLATNLTELLIMDLSRNSLTGALPASFGYLTSLIKLDLSHNLLNGRLPNELGKLQNLTLLDLKDNFVSHGLPQSLQNLVSLQDLLLSNNPLGGDLVSFSWENLSNLTTLDLSNTGITGIIPETIAGLRRLRYLALDNNHLTGNVPQKLASLPWLNTLYLNENNLTGVLEFPDDFYKRMGRRFASWNNTNLCYSTVETLSVGHAPYGVQQCKHEQHVNVLSSNSNVGDGDKDQNSSIMASLGLSASFHELWWVVLVQEVVVFTILLLML</sequence>
<evidence type="ECO:0000313" key="1">
    <source>
        <dbReference type="EMBL" id="KAH7682708.1"/>
    </source>
</evidence>
<accession>A0ACB7W5J5</accession>